<evidence type="ECO:0000256" key="2">
    <source>
        <dbReference type="ARBA" id="ARBA00008467"/>
    </source>
</evidence>
<dbReference type="InterPro" id="IPR018201">
    <property type="entry name" value="Ketoacyl_synth_AS"/>
</dbReference>
<dbReference type="InterPro" id="IPR000794">
    <property type="entry name" value="Beta-ketoacyl_synthase"/>
</dbReference>
<dbReference type="Pfam" id="PF00109">
    <property type="entry name" value="ketoacyl-synt"/>
    <property type="match status" value="1"/>
</dbReference>
<evidence type="ECO:0000256" key="11">
    <source>
        <dbReference type="ARBA" id="ARBA00024006"/>
    </source>
</evidence>
<dbReference type="Pfam" id="PF02801">
    <property type="entry name" value="Ketoacyl-synt_C"/>
    <property type="match status" value="1"/>
</dbReference>
<comment type="similarity">
    <text evidence="2 14 15">Belongs to the thiolase-like superfamily. Beta-ketoacyl-ACP synthases family.</text>
</comment>
<dbReference type="PROSITE" id="PS00606">
    <property type="entry name" value="KS3_1"/>
    <property type="match status" value="1"/>
</dbReference>
<dbReference type="InterPro" id="IPR017568">
    <property type="entry name" value="3-oxoacyl-ACP_synth-2"/>
</dbReference>
<evidence type="ECO:0000256" key="4">
    <source>
        <dbReference type="ARBA" id="ARBA00014657"/>
    </source>
</evidence>
<comment type="pathway">
    <text evidence="1 14">Lipid metabolism; fatty acid biosynthesis.</text>
</comment>
<name>A0ABT2F324_9STAP</name>
<organism evidence="17 18">
    <name type="scientific">Staphylococcus americanisciuri</name>
    <dbReference type="NCBI Taxonomy" id="2973940"/>
    <lineage>
        <taxon>Bacteria</taxon>
        <taxon>Bacillati</taxon>
        <taxon>Bacillota</taxon>
        <taxon>Bacilli</taxon>
        <taxon>Bacillales</taxon>
        <taxon>Staphylococcaceae</taxon>
        <taxon>Staphylococcus</taxon>
    </lineage>
</organism>
<dbReference type="Proteomes" id="UP001205609">
    <property type="component" value="Unassembled WGS sequence"/>
</dbReference>
<keyword evidence="10 14" id="KW-0012">Acyltransferase</keyword>
<gene>
    <name evidence="17" type="primary">fabF</name>
    <name evidence="17" type="ORF">NXS11_07720</name>
</gene>
<keyword evidence="5 14" id="KW-0444">Lipid biosynthesis</keyword>
<evidence type="ECO:0000256" key="7">
    <source>
        <dbReference type="ARBA" id="ARBA00022832"/>
    </source>
</evidence>
<dbReference type="NCBIfam" id="TIGR03150">
    <property type="entry name" value="fabF"/>
    <property type="match status" value="1"/>
</dbReference>
<evidence type="ECO:0000256" key="13">
    <source>
        <dbReference type="ARBA" id="ARBA00047659"/>
    </source>
</evidence>
<protein>
    <recommendedName>
        <fullName evidence="4 14">3-oxoacyl-[acyl-carrier-protein] synthase 2</fullName>
        <ecNumber evidence="3 14">2.3.1.179</ecNumber>
    </recommendedName>
</protein>
<dbReference type="NCBIfam" id="NF005589">
    <property type="entry name" value="PRK07314.1"/>
    <property type="match status" value="1"/>
</dbReference>
<keyword evidence="7" id="KW-0276">Fatty acid metabolism</keyword>
<evidence type="ECO:0000313" key="17">
    <source>
        <dbReference type="EMBL" id="MCS4486782.1"/>
    </source>
</evidence>
<evidence type="ECO:0000256" key="9">
    <source>
        <dbReference type="ARBA" id="ARBA00023160"/>
    </source>
</evidence>
<evidence type="ECO:0000256" key="3">
    <source>
        <dbReference type="ARBA" id="ARBA00012356"/>
    </source>
</evidence>
<keyword evidence="8" id="KW-0443">Lipid metabolism</keyword>
<comment type="catalytic activity">
    <reaction evidence="12 14">
        <text>(9Z)-hexadecenoyl-[ACP] + malonyl-[ACP] + H(+) = 3-oxo-(11Z)-octadecenoyl-[ACP] + holo-[ACP] + CO2</text>
        <dbReference type="Rhea" id="RHEA:55040"/>
        <dbReference type="Rhea" id="RHEA-COMP:9623"/>
        <dbReference type="Rhea" id="RHEA-COMP:9685"/>
        <dbReference type="Rhea" id="RHEA-COMP:10800"/>
        <dbReference type="Rhea" id="RHEA-COMP:14074"/>
        <dbReference type="ChEBI" id="CHEBI:15378"/>
        <dbReference type="ChEBI" id="CHEBI:16526"/>
        <dbReference type="ChEBI" id="CHEBI:64479"/>
        <dbReference type="ChEBI" id="CHEBI:78449"/>
        <dbReference type="ChEBI" id="CHEBI:83989"/>
        <dbReference type="ChEBI" id="CHEBI:138538"/>
        <dbReference type="EC" id="2.3.1.179"/>
    </reaction>
</comment>
<reference evidence="17 18" key="1">
    <citation type="journal article" date="2023" name="Int. J. Syst. Evol. Microbiol.">
        <title>Streptococcus sciuri sp. nov., Staphylococcus marylandisciuri sp. nov. and Staphylococcus americanisciuri sp. nov., isolated from faeces of eastern grey squirrel (Sciurus carolinensis).</title>
        <authorList>
            <person name="Volokhov D.V."/>
            <person name="Zagorodnyaya T.A."/>
            <person name="Furtak V.A."/>
            <person name="Nattanmai G."/>
            <person name="Randall L."/>
            <person name="Jose S."/>
            <person name="Gao Y."/>
            <person name="Eisenberg T."/>
            <person name="Delmonte P."/>
            <person name="Blom J."/>
            <person name="Mitchell K.K."/>
        </authorList>
    </citation>
    <scope>NUCLEOTIDE SEQUENCE [LARGE SCALE GENOMIC DNA]</scope>
    <source>
        <strain evidence="17 18">GRT3</strain>
    </source>
</reference>
<dbReference type="PIRSF" id="PIRSF000447">
    <property type="entry name" value="KAS_II"/>
    <property type="match status" value="1"/>
</dbReference>
<keyword evidence="6 14" id="KW-0808">Transferase</keyword>
<comment type="caution">
    <text evidence="17">The sequence shown here is derived from an EMBL/GenBank/DDBJ whole genome shotgun (WGS) entry which is preliminary data.</text>
</comment>
<dbReference type="PROSITE" id="PS52004">
    <property type="entry name" value="KS3_2"/>
    <property type="match status" value="1"/>
</dbReference>
<dbReference type="InterPro" id="IPR014030">
    <property type="entry name" value="Ketoacyl_synth_N"/>
</dbReference>
<comment type="function">
    <text evidence="11 14">Involved in the type II fatty acid elongation cycle. Catalyzes the elongation of a wide range of acyl-ACP by the addition of two carbons from malonyl-ACP to an acyl acceptor. Can efficiently catalyze the conversion of palmitoleoyl-ACP (cis-hexadec-9-enoyl-ACP) to cis-vaccenoyl-ACP (cis-octadec-11-enoyl-ACP), an essential step in the thermal regulation of fatty acid composition.</text>
</comment>
<dbReference type="InterPro" id="IPR014031">
    <property type="entry name" value="Ketoacyl_synth_C"/>
</dbReference>
<evidence type="ECO:0000256" key="5">
    <source>
        <dbReference type="ARBA" id="ARBA00022516"/>
    </source>
</evidence>
<dbReference type="EMBL" id="JANUXY010000007">
    <property type="protein sequence ID" value="MCS4486782.1"/>
    <property type="molecule type" value="Genomic_DNA"/>
</dbReference>
<comment type="catalytic activity">
    <reaction evidence="13 14">
        <text>a fatty acyl-[ACP] + malonyl-[ACP] + H(+) = a 3-oxoacyl-[ACP] + holo-[ACP] + CO2</text>
        <dbReference type="Rhea" id="RHEA:22836"/>
        <dbReference type="Rhea" id="RHEA-COMP:9623"/>
        <dbReference type="Rhea" id="RHEA-COMP:9685"/>
        <dbReference type="Rhea" id="RHEA-COMP:9916"/>
        <dbReference type="Rhea" id="RHEA-COMP:14125"/>
        <dbReference type="ChEBI" id="CHEBI:15378"/>
        <dbReference type="ChEBI" id="CHEBI:16526"/>
        <dbReference type="ChEBI" id="CHEBI:64479"/>
        <dbReference type="ChEBI" id="CHEBI:78449"/>
        <dbReference type="ChEBI" id="CHEBI:78776"/>
        <dbReference type="ChEBI" id="CHEBI:138651"/>
    </reaction>
</comment>
<dbReference type="RefSeq" id="WP_259200330.1">
    <property type="nucleotide sequence ID" value="NZ_JANUXY010000007.1"/>
</dbReference>
<dbReference type="SUPFAM" id="SSF53901">
    <property type="entry name" value="Thiolase-like"/>
    <property type="match status" value="2"/>
</dbReference>
<keyword evidence="9 14" id="KW-0275">Fatty acid biosynthesis</keyword>
<evidence type="ECO:0000256" key="1">
    <source>
        <dbReference type="ARBA" id="ARBA00005194"/>
    </source>
</evidence>
<feature type="domain" description="Ketosynthase family 3 (KS3)" evidence="16">
    <location>
        <begin position="4"/>
        <end position="411"/>
    </location>
</feature>
<dbReference type="InterPro" id="IPR016039">
    <property type="entry name" value="Thiolase-like"/>
</dbReference>
<evidence type="ECO:0000259" key="16">
    <source>
        <dbReference type="PROSITE" id="PS52004"/>
    </source>
</evidence>
<sequence>MTKKQRVVVTGLGALSPIGNDVPTMWRNALNGVNGIDKITRIDTEPYQVHIAGELKDFDIEDYIPKKEARKMARFTQYAVVAARQAVEDAKLTIDESNANRVGVWIGSGIGGMETFEDAFEQLKKRGPRRVSPFFVPMLIPDMASGQVSIDLGAKGPNGSTVTACATATNSIGEAFKFIQRGDADAMIAGGTEAPITHMSIAGFSASRALSTNNDVETACRPFQEGRDGFVMGEGAGVIVLESLESAQARGAHIYAEVVGYASTGDAHHITAPAPEGEGGARAMQAALDDAGITPDEVQYLNAHGTSTPVGDLFEIQAIKRTFGDAAQSLKISSTKSMTGHLLGATGGIEAIFSVLAIRDGKIAPTIHAHAQDPEIDLDITPNEAVAHDITYAMSNSLGFGGHNAVLLFKKYDQA</sequence>
<dbReference type="GO" id="GO:0004315">
    <property type="term" value="F:3-oxoacyl-[acyl-carrier-protein] synthase activity"/>
    <property type="evidence" value="ECO:0007669"/>
    <property type="project" value="UniProtKB-EC"/>
</dbReference>
<dbReference type="NCBIfam" id="NF004970">
    <property type="entry name" value="PRK06333.1"/>
    <property type="match status" value="1"/>
</dbReference>
<dbReference type="SMART" id="SM00825">
    <property type="entry name" value="PKS_KS"/>
    <property type="match status" value="1"/>
</dbReference>
<evidence type="ECO:0000256" key="6">
    <source>
        <dbReference type="ARBA" id="ARBA00022679"/>
    </source>
</evidence>
<keyword evidence="18" id="KW-1185">Reference proteome</keyword>
<dbReference type="EC" id="2.3.1.179" evidence="3 14"/>
<evidence type="ECO:0000256" key="14">
    <source>
        <dbReference type="PIRNR" id="PIRNR000447"/>
    </source>
</evidence>
<proteinExistence type="inferred from homology"/>
<dbReference type="PANTHER" id="PTHR11712">
    <property type="entry name" value="POLYKETIDE SYNTHASE-RELATED"/>
    <property type="match status" value="1"/>
</dbReference>
<dbReference type="CDD" id="cd00834">
    <property type="entry name" value="KAS_I_II"/>
    <property type="match status" value="1"/>
</dbReference>
<dbReference type="PANTHER" id="PTHR11712:SF336">
    <property type="entry name" value="3-OXOACYL-[ACYL-CARRIER-PROTEIN] SYNTHASE, MITOCHONDRIAL"/>
    <property type="match status" value="1"/>
</dbReference>
<evidence type="ECO:0000256" key="12">
    <source>
        <dbReference type="ARBA" id="ARBA00047318"/>
    </source>
</evidence>
<accession>A0ABT2F324</accession>
<evidence type="ECO:0000256" key="15">
    <source>
        <dbReference type="RuleBase" id="RU003694"/>
    </source>
</evidence>
<dbReference type="Gene3D" id="3.40.47.10">
    <property type="match status" value="2"/>
</dbReference>
<evidence type="ECO:0000313" key="18">
    <source>
        <dbReference type="Proteomes" id="UP001205609"/>
    </source>
</evidence>
<evidence type="ECO:0000256" key="8">
    <source>
        <dbReference type="ARBA" id="ARBA00023098"/>
    </source>
</evidence>
<evidence type="ECO:0000256" key="10">
    <source>
        <dbReference type="ARBA" id="ARBA00023315"/>
    </source>
</evidence>
<dbReference type="InterPro" id="IPR020841">
    <property type="entry name" value="PKS_Beta-ketoAc_synthase_dom"/>
</dbReference>